<evidence type="ECO:0000313" key="3">
    <source>
        <dbReference type="EMBL" id="MEN2788711.1"/>
    </source>
</evidence>
<feature type="region of interest" description="Disordered" evidence="1">
    <location>
        <begin position="1039"/>
        <end position="1063"/>
    </location>
</feature>
<feature type="compositionally biased region" description="Pro residues" evidence="1">
    <location>
        <begin position="1046"/>
        <end position="1056"/>
    </location>
</feature>
<keyword evidence="2" id="KW-0472">Membrane</keyword>
<proteinExistence type="predicted"/>
<sequence>MLQSGVADGVTANEREVPEHQPRLRGWRRTRAIALGIALILLVALIALWSQRKPIASNYIDKALAQRGVPARYTITDLGLNRQRLTGVVIGDPLHPDLVADWVELRTGVGLSGFGVTAIRAGHVRISARLVNGKLSLGALDKLMPAPSGKPFTLPGFVADIEDARMRLVAPQGVIGLKLSGKGRLNGGFRGQLAAVSERLDLGGCITGRVSGEMAIRIDNAAPTIEGPAQLASFACGDTLVRGAGADMKVALSEALDRWRGQLRLSIAEVRHPQGSVSAVTGSAHFAGSAKGISGDVALQSAEARSAGLRASSARLSGTFRLAGAARGFEGSAGASDARVDRALLARISSYAGSAAGTPMAPLARKIAGTLTTAGRSFTADAHIVARMDSAGGMVSIDNAAMKTPGGARATLSGGAGVSYGWPGPGLRVDGQLATSGGGLPEARIDLKQAAPGAPITGTAVFQPYAADGARLALAPVVFTATPGGLTRLSTRIILSGPLGDGRVDNLSLPVTALWNGHDRLQVNRDCAPLAFDRLAVSGLVLRPARTMLCPVEGALVRIERGRMGGGARTGAVSLGGALGSTPIGLAWAGADLRLADRRFALSGMGVRIGTPDRLTRLDFAALDGRMARGVIDGRFSSGGGQIANVPLLLSAADGTWALHDSRLEMKGALQVADADPNPRLKPIAAREVSLTLIDSKIAVTGKLVQPAKGVDVADVAIFHDLKQGGGHADLIVPGLIFNDHFQPDELTRLTFGVIADVAGTVAGDGHIRWTPDGVTSDGAFRTAGLDLAAAFGPVTGIAGEVRFTDLLNLETAPGQIATVKTVNPGIAVNDGTIRYQLLAGARVQVEEGNWPFAGGSLRLEPTLLDFGESRERHLTFNVTGMDAGQFLQQFAFKNLNATGVFDGSLPMIFDEKGGRIENGHLVVRPGGGTIAYVGEVSQKDVGFWGNFAFQALKSLRYRNLDIVMNGPLAGEMITEVRFAGVGQGQGAKRNFILDRLQKLPLVFNVRIKAPFRGLIDSAQSFYDPKRLIARNLPALLEEQKKRATPPKPVPAPIQPPESRKMP</sequence>
<keyword evidence="2" id="KW-0812">Transmembrane</keyword>
<gene>
    <name evidence="3" type="ORF">ABC974_03665</name>
</gene>
<evidence type="ECO:0000313" key="4">
    <source>
        <dbReference type="Proteomes" id="UP001419910"/>
    </source>
</evidence>
<keyword evidence="4" id="KW-1185">Reference proteome</keyword>
<dbReference type="RefSeq" id="WP_343890728.1">
    <property type="nucleotide sequence ID" value="NZ_BAAAEH010000035.1"/>
</dbReference>
<name>A0ABU9XYV7_9SPHN</name>
<evidence type="ECO:0000256" key="2">
    <source>
        <dbReference type="SAM" id="Phobius"/>
    </source>
</evidence>
<dbReference type="Pfam" id="PF11739">
    <property type="entry name" value="YdbH-like"/>
    <property type="match status" value="1"/>
</dbReference>
<evidence type="ECO:0000256" key="1">
    <source>
        <dbReference type="SAM" id="MobiDB-lite"/>
    </source>
</evidence>
<comment type="caution">
    <text evidence="3">The sequence shown here is derived from an EMBL/GenBank/DDBJ whole genome shotgun (WGS) entry which is preliminary data.</text>
</comment>
<dbReference type="InterPro" id="IPR021730">
    <property type="entry name" value="YdbH"/>
</dbReference>
<feature type="region of interest" description="Disordered" evidence="1">
    <location>
        <begin position="1"/>
        <end position="20"/>
    </location>
</feature>
<feature type="transmembrane region" description="Helical" evidence="2">
    <location>
        <begin position="32"/>
        <end position="50"/>
    </location>
</feature>
<accession>A0ABU9XYV7</accession>
<keyword evidence="2" id="KW-1133">Transmembrane helix</keyword>
<protein>
    <submittedName>
        <fullName evidence="3">YdbH domain-containing protein</fullName>
    </submittedName>
</protein>
<dbReference type="EMBL" id="JBDIME010000002">
    <property type="protein sequence ID" value="MEN2788711.1"/>
    <property type="molecule type" value="Genomic_DNA"/>
</dbReference>
<organism evidence="3 4">
    <name type="scientific">Sphingomonas oligophenolica</name>
    <dbReference type="NCBI Taxonomy" id="301154"/>
    <lineage>
        <taxon>Bacteria</taxon>
        <taxon>Pseudomonadati</taxon>
        <taxon>Pseudomonadota</taxon>
        <taxon>Alphaproteobacteria</taxon>
        <taxon>Sphingomonadales</taxon>
        <taxon>Sphingomonadaceae</taxon>
        <taxon>Sphingomonas</taxon>
    </lineage>
</organism>
<dbReference type="Proteomes" id="UP001419910">
    <property type="component" value="Unassembled WGS sequence"/>
</dbReference>
<reference evidence="3 4" key="1">
    <citation type="submission" date="2024-05" db="EMBL/GenBank/DDBJ databases">
        <authorList>
            <person name="Liu Q."/>
            <person name="Xin Y.-H."/>
        </authorList>
    </citation>
    <scope>NUCLEOTIDE SEQUENCE [LARGE SCALE GENOMIC DNA]</scope>
    <source>
        <strain evidence="3 4">CGMCC 1.10181</strain>
    </source>
</reference>